<dbReference type="GO" id="GO:0038022">
    <property type="term" value="F:G protein-coupled olfactory receptor activity"/>
    <property type="evidence" value="ECO:0007669"/>
    <property type="project" value="TreeGrafter"/>
</dbReference>
<dbReference type="GO" id="GO:0005886">
    <property type="term" value="C:plasma membrane"/>
    <property type="evidence" value="ECO:0007669"/>
    <property type="project" value="TreeGrafter"/>
</dbReference>
<sequence>MLYHFLKSDSREDRIRFFAGYRLIIWLSIPIFVGILWLAVGWFSLDYDDQLAVYLESSINETYGLDSRNITLTGCMYFRPDEHGESRFCMEDSIGAFILCNLMFIPFCIICYFGFRSHLIIRGIVSKGESDYSRRIQKQLHYALLAQTAIPIIFLFVPIGVLFTAPIIGLNLEKGSLMVTFFYSFYPVVDPIPTLYFVDEFRNAFMNFFRRKMHMNQVASVVSIEPNAANAR</sequence>
<dbReference type="PANTHER" id="PTHR22943:SF251">
    <property type="entry name" value="SEVEN TM RECEPTOR"/>
    <property type="match status" value="1"/>
</dbReference>
<accession>A0A1I7TC73</accession>
<dbReference type="Pfam" id="PF10326">
    <property type="entry name" value="7TM_GPCR_Str"/>
    <property type="match status" value="1"/>
</dbReference>
<dbReference type="STRING" id="1561998.A0A1I7TC73"/>
<dbReference type="InterPro" id="IPR019428">
    <property type="entry name" value="7TM_GPCR_serpentine_rcpt_Str"/>
</dbReference>
<dbReference type="Proteomes" id="UP000095282">
    <property type="component" value="Unplaced"/>
</dbReference>
<organism evidence="2 3">
    <name type="scientific">Caenorhabditis tropicalis</name>
    <dbReference type="NCBI Taxonomy" id="1561998"/>
    <lineage>
        <taxon>Eukaryota</taxon>
        <taxon>Metazoa</taxon>
        <taxon>Ecdysozoa</taxon>
        <taxon>Nematoda</taxon>
        <taxon>Chromadorea</taxon>
        <taxon>Rhabditida</taxon>
        <taxon>Rhabditina</taxon>
        <taxon>Rhabditomorpha</taxon>
        <taxon>Rhabditoidea</taxon>
        <taxon>Rhabditidae</taxon>
        <taxon>Peloderinae</taxon>
        <taxon>Caenorhabditis</taxon>
    </lineage>
</organism>
<feature type="transmembrane region" description="Helical" evidence="1">
    <location>
        <begin position="94"/>
        <end position="115"/>
    </location>
</feature>
<keyword evidence="2" id="KW-1185">Reference proteome</keyword>
<proteinExistence type="predicted"/>
<name>A0A1I7TC73_9PELO</name>
<dbReference type="eggNOG" id="ENOG502THJ7">
    <property type="taxonomic scope" value="Eukaryota"/>
</dbReference>
<evidence type="ECO:0000313" key="2">
    <source>
        <dbReference type="Proteomes" id="UP000095282"/>
    </source>
</evidence>
<dbReference type="Gene3D" id="1.20.1070.10">
    <property type="entry name" value="Rhodopsin 7-helix transmembrane proteins"/>
    <property type="match status" value="1"/>
</dbReference>
<feature type="transmembrane region" description="Helical" evidence="1">
    <location>
        <begin position="180"/>
        <end position="198"/>
    </location>
</feature>
<dbReference type="PANTHER" id="PTHR22943">
    <property type="entry name" value="7-TRANSMEMBRANE DOMAIN RECEPTOR C.ELEGANS"/>
    <property type="match status" value="1"/>
</dbReference>
<feature type="transmembrane region" description="Helical" evidence="1">
    <location>
        <begin position="21"/>
        <end position="45"/>
    </location>
</feature>
<keyword evidence="1" id="KW-0812">Transmembrane</keyword>
<feature type="transmembrane region" description="Helical" evidence="1">
    <location>
        <begin position="142"/>
        <end position="168"/>
    </location>
</feature>
<keyword evidence="1" id="KW-1133">Transmembrane helix</keyword>
<reference evidence="3" key="1">
    <citation type="submission" date="2016-11" db="UniProtKB">
        <authorList>
            <consortium name="WormBaseParasite"/>
        </authorList>
    </citation>
    <scope>IDENTIFICATION</scope>
</reference>
<dbReference type="AlphaFoldDB" id="A0A1I7TC73"/>
<evidence type="ECO:0000313" key="3">
    <source>
        <dbReference type="WBParaSite" id="Csp11.Scaffold579.g4518.t1"/>
    </source>
</evidence>
<keyword evidence="1" id="KW-0472">Membrane</keyword>
<dbReference type="GO" id="GO:0042048">
    <property type="term" value="P:olfactory behavior"/>
    <property type="evidence" value="ECO:0007669"/>
    <property type="project" value="TreeGrafter"/>
</dbReference>
<dbReference type="SUPFAM" id="SSF81321">
    <property type="entry name" value="Family A G protein-coupled receptor-like"/>
    <property type="match status" value="1"/>
</dbReference>
<evidence type="ECO:0000256" key="1">
    <source>
        <dbReference type="SAM" id="Phobius"/>
    </source>
</evidence>
<protein>
    <submittedName>
        <fullName evidence="3">G protein-coupled receptor</fullName>
    </submittedName>
</protein>
<dbReference type="WBParaSite" id="Csp11.Scaffold579.g4518.t1">
    <property type="protein sequence ID" value="Csp11.Scaffold579.g4518.t1"/>
    <property type="gene ID" value="Csp11.Scaffold579.g4518"/>
</dbReference>